<dbReference type="InterPro" id="IPR020904">
    <property type="entry name" value="Sc_DH/Rdtase_CS"/>
</dbReference>
<organism evidence="3 4">
    <name type="scientific">Futiania mangrovi</name>
    <dbReference type="NCBI Taxonomy" id="2959716"/>
    <lineage>
        <taxon>Bacteria</taxon>
        <taxon>Pseudomonadati</taxon>
        <taxon>Pseudomonadota</taxon>
        <taxon>Alphaproteobacteria</taxon>
        <taxon>Futianiales</taxon>
        <taxon>Futianiaceae</taxon>
        <taxon>Futiania</taxon>
    </lineage>
</organism>
<accession>A0A9J6PEY1</accession>
<proteinExistence type="inferred from homology"/>
<dbReference type="SUPFAM" id="SSF51735">
    <property type="entry name" value="NAD(P)-binding Rossmann-fold domains"/>
    <property type="match status" value="1"/>
</dbReference>
<keyword evidence="2" id="KW-0560">Oxidoreductase</keyword>
<dbReference type="AlphaFoldDB" id="A0A9J6PEY1"/>
<sequence>MSGWSKGAVVVTGGSRGIGAAIVRGLAARGVPVCINHRDSAADAERLRIEAEAMGAEASVIKADIGSEADIVALFEEAQQRHGRLWGLVNNAGFVGQAGRRVDEADARVLEASFRVNAIGPILCTREMLRRISTRHGGLGGRIVNISSIAKRTGSPNDWVDYAASKGALDTFTLGVAREVATEGVQVNGVAPGLVATEIHARAGAPDRIERMSAAVPMKRAGTPEDIADVAIWLLLEAPDYVHGTTIDVAGGV</sequence>
<dbReference type="Gene3D" id="3.40.50.720">
    <property type="entry name" value="NAD(P)-binding Rossmann-like Domain"/>
    <property type="match status" value="1"/>
</dbReference>
<evidence type="ECO:0000313" key="4">
    <source>
        <dbReference type="Proteomes" id="UP001055804"/>
    </source>
</evidence>
<dbReference type="InterPro" id="IPR002347">
    <property type="entry name" value="SDR_fam"/>
</dbReference>
<comment type="similarity">
    <text evidence="1">Belongs to the short-chain dehydrogenases/reductases (SDR) family.</text>
</comment>
<dbReference type="PROSITE" id="PS00061">
    <property type="entry name" value="ADH_SHORT"/>
    <property type="match status" value="1"/>
</dbReference>
<dbReference type="RefSeq" id="WP_269332937.1">
    <property type="nucleotide sequence ID" value="NZ_JAMZFT010000002.1"/>
</dbReference>
<dbReference type="PRINTS" id="PR00080">
    <property type="entry name" value="SDRFAMILY"/>
</dbReference>
<gene>
    <name evidence="3" type="ORF">NJQ99_11300</name>
</gene>
<evidence type="ECO:0000256" key="2">
    <source>
        <dbReference type="ARBA" id="ARBA00023002"/>
    </source>
</evidence>
<keyword evidence="4" id="KW-1185">Reference proteome</keyword>
<dbReference type="PRINTS" id="PR00081">
    <property type="entry name" value="GDHRDH"/>
</dbReference>
<protein>
    <submittedName>
        <fullName evidence="3">SDR family oxidoreductase</fullName>
    </submittedName>
</protein>
<comment type="caution">
    <text evidence="3">The sequence shown here is derived from an EMBL/GenBank/DDBJ whole genome shotgun (WGS) entry which is preliminary data.</text>
</comment>
<dbReference type="CDD" id="cd05233">
    <property type="entry name" value="SDR_c"/>
    <property type="match status" value="1"/>
</dbReference>
<evidence type="ECO:0000313" key="3">
    <source>
        <dbReference type="EMBL" id="MCP1336998.1"/>
    </source>
</evidence>
<dbReference type="Proteomes" id="UP001055804">
    <property type="component" value="Unassembled WGS sequence"/>
</dbReference>
<dbReference type="PANTHER" id="PTHR43639">
    <property type="entry name" value="OXIDOREDUCTASE, SHORT-CHAIN DEHYDROGENASE/REDUCTASE FAMILY (AFU_ORTHOLOGUE AFUA_5G02870)"/>
    <property type="match status" value="1"/>
</dbReference>
<dbReference type="GO" id="GO:0016491">
    <property type="term" value="F:oxidoreductase activity"/>
    <property type="evidence" value="ECO:0007669"/>
    <property type="project" value="UniProtKB-KW"/>
</dbReference>
<reference evidence="3" key="1">
    <citation type="submission" date="2022-06" db="EMBL/GenBank/DDBJ databases">
        <title>Isolation and Genomics of Futiania mangrovii gen. nov., sp. nov., a Rare and Metabolically-versatile member in the Class Alphaproteobacteria.</title>
        <authorList>
            <person name="Liu L."/>
            <person name="Huang W.-C."/>
            <person name="Pan J."/>
            <person name="Li J."/>
            <person name="Huang Y."/>
            <person name="Du H."/>
            <person name="Liu Y."/>
            <person name="Li M."/>
        </authorList>
    </citation>
    <scope>NUCLEOTIDE SEQUENCE</scope>
    <source>
        <strain evidence="3">FT118</strain>
    </source>
</reference>
<dbReference type="FunFam" id="3.40.50.720:FF:000173">
    <property type="entry name" value="3-oxoacyl-[acyl-carrier protein] reductase"/>
    <property type="match status" value="1"/>
</dbReference>
<evidence type="ECO:0000256" key="1">
    <source>
        <dbReference type="ARBA" id="ARBA00006484"/>
    </source>
</evidence>
<dbReference type="PANTHER" id="PTHR43639:SF1">
    <property type="entry name" value="SHORT-CHAIN DEHYDROGENASE_REDUCTASE FAMILY PROTEIN"/>
    <property type="match status" value="1"/>
</dbReference>
<name>A0A9J6PEY1_9PROT</name>
<dbReference type="InterPro" id="IPR036291">
    <property type="entry name" value="NAD(P)-bd_dom_sf"/>
</dbReference>
<dbReference type="EMBL" id="JAMZFT010000002">
    <property type="protein sequence ID" value="MCP1336998.1"/>
    <property type="molecule type" value="Genomic_DNA"/>
</dbReference>
<dbReference type="Pfam" id="PF13561">
    <property type="entry name" value="adh_short_C2"/>
    <property type="match status" value="1"/>
</dbReference>